<protein>
    <submittedName>
        <fullName evidence="3">Putative secreted mucin</fullName>
    </submittedName>
</protein>
<dbReference type="EMBL" id="GBBK01005679">
    <property type="protein sequence ID" value="JAC18803.1"/>
    <property type="molecule type" value="mRNA"/>
</dbReference>
<sequence length="83" mass="8632">MLGTVFISAAFAFLITVHAASVELARDGSEDSDATTTLSPPQSEVPEPVPIPMERSDTPPGPNNPCAAGPCPNKTEEVPMPMP</sequence>
<keyword evidence="2" id="KW-0732">Signal</keyword>
<evidence type="ECO:0000313" key="3">
    <source>
        <dbReference type="EMBL" id="JAC18803.1"/>
    </source>
</evidence>
<reference evidence="3" key="1">
    <citation type="submission" date="2014-03" db="EMBL/GenBank/DDBJ databases">
        <title>The sialotranscriptome of Amblyomma triste, Amblyomma parvum and Amblyomma cajennense ticks, uncovered by 454-based RNA-seq.</title>
        <authorList>
            <person name="Garcia G.R."/>
            <person name="Gardinassi L.G."/>
            <person name="Ribeiro J.M."/>
            <person name="Anatriello E."/>
            <person name="Ferreira B.R."/>
            <person name="Moreira H.N."/>
            <person name="Mafra C."/>
            <person name="Olegario M.M."/>
            <person name="Szabo P.J."/>
            <person name="Miranda-Santos I.K."/>
            <person name="Maruyama S.R."/>
        </authorList>
    </citation>
    <scope>NUCLEOTIDE SEQUENCE</scope>
    <source>
        <strain evidence="3">Uberlandia</strain>
        <tissue evidence="3">Salivary glands</tissue>
    </source>
</reference>
<feature type="chain" id="PRO_5001516421" evidence="2">
    <location>
        <begin position="20"/>
        <end position="83"/>
    </location>
</feature>
<evidence type="ECO:0000256" key="1">
    <source>
        <dbReference type="SAM" id="MobiDB-lite"/>
    </source>
</evidence>
<feature type="region of interest" description="Disordered" evidence="1">
    <location>
        <begin position="25"/>
        <end position="83"/>
    </location>
</feature>
<accession>A0A023FD55</accession>
<evidence type="ECO:0000256" key="2">
    <source>
        <dbReference type="SAM" id="SignalP"/>
    </source>
</evidence>
<proteinExistence type="evidence at transcript level"/>
<dbReference type="AlphaFoldDB" id="A0A023FD55"/>
<feature type="signal peptide" evidence="2">
    <location>
        <begin position="1"/>
        <end position="19"/>
    </location>
</feature>
<organism evidence="3">
    <name type="scientific">Amblyomma cajennense</name>
    <name type="common">Cayenne tick</name>
    <name type="synonym">Acarus cajennensis</name>
    <dbReference type="NCBI Taxonomy" id="34607"/>
    <lineage>
        <taxon>Eukaryota</taxon>
        <taxon>Metazoa</taxon>
        <taxon>Ecdysozoa</taxon>
        <taxon>Arthropoda</taxon>
        <taxon>Chelicerata</taxon>
        <taxon>Arachnida</taxon>
        <taxon>Acari</taxon>
        <taxon>Parasitiformes</taxon>
        <taxon>Ixodida</taxon>
        <taxon>Ixodoidea</taxon>
        <taxon>Ixodidae</taxon>
        <taxon>Amblyomminae</taxon>
        <taxon>Amblyomma</taxon>
    </lineage>
</organism>
<name>A0A023FD55_AMBCJ</name>